<name>A0A7W4YCD1_9CELL</name>
<dbReference type="Gene3D" id="1.10.1660.10">
    <property type="match status" value="1"/>
</dbReference>
<sequence>MTTTHPTSALLTIGQLAERSALSLKALRLYDELGLLPPARVDPASGYRYYDTGQLDRARLIGLLRQVRMPLADIGALLADRDPERLRAWWRGEAEDHRQREGVVRYLLTELDGAERPAIPVLTRHVPDEKVATTSAHVLQPDLPRYIPEAIGRLRAHLEACGATARDIDWTVYHSSSTTDSAGLVEVCVPFSGTIQPTTEVTVRVEPAHHEAYARITKGEVRAPHIMFAFDAVAAWVAEHGHTRTLDPREVYFADWVAVDESTPAVDIAFPFEPAGGDGATALADRADAAGAGPSAALAGTEVAP</sequence>
<dbReference type="RefSeq" id="WP_183297370.1">
    <property type="nucleotide sequence ID" value="NZ_JACHVX010000005.1"/>
</dbReference>
<comment type="caution">
    <text evidence="3">The sequence shown here is derived from an EMBL/GenBank/DDBJ whole genome shotgun (WGS) entry which is preliminary data.</text>
</comment>
<dbReference type="InterPro" id="IPR047057">
    <property type="entry name" value="MerR_fam"/>
</dbReference>
<dbReference type="PANTHER" id="PTHR30204">
    <property type="entry name" value="REDOX-CYCLING DRUG-SENSING TRANSCRIPTIONAL ACTIVATOR SOXR"/>
    <property type="match status" value="1"/>
</dbReference>
<dbReference type="PANTHER" id="PTHR30204:SF97">
    <property type="entry name" value="MERR FAMILY REGULATORY PROTEIN"/>
    <property type="match status" value="1"/>
</dbReference>
<dbReference type="AlphaFoldDB" id="A0A7W4YCD1"/>
<protein>
    <submittedName>
        <fullName evidence="3">DNA-binding transcriptional MerR regulator</fullName>
    </submittedName>
</protein>
<dbReference type="GO" id="GO:0003700">
    <property type="term" value="F:DNA-binding transcription factor activity"/>
    <property type="evidence" value="ECO:0007669"/>
    <property type="project" value="InterPro"/>
</dbReference>
<dbReference type="GO" id="GO:0003677">
    <property type="term" value="F:DNA binding"/>
    <property type="evidence" value="ECO:0007669"/>
    <property type="project" value="UniProtKB-KW"/>
</dbReference>
<dbReference type="Pfam" id="PF13411">
    <property type="entry name" value="MerR_1"/>
    <property type="match status" value="1"/>
</dbReference>
<dbReference type="PROSITE" id="PS50937">
    <property type="entry name" value="HTH_MERR_2"/>
    <property type="match status" value="1"/>
</dbReference>
<dbReference type="Proteomes" id="UP000518206">
    <property type="component" value="Unassembled WGS sequence"/>
</dbReference>
<dbReference type="SMART" id="SM00422">
    <property type="entry name" value="HTH_MERR"/>
    <property type="match status" value="1"/>
</dbReference>
<gene>
    <name evidence="3" type="ORF">FHR80_003541</name>
</gene>
<dbReference type="InterPro" id="IPR000551">
    <property type="entry name" value="MerR-type_HTH_dom"/>
</dbReference>
<proteinExistence type="predicted"/>
<feature type="domain" description="HTH merR-type" evidence="2">
    <location>
        <begin position="10"/>
        <end position="80"/>
    </location>
</feature>
<dbReference type="EMBL" id="JACHVX010000005">
    <property type="protein sequence ID" value="MBB2924608.1"/>
    <property type="molecule type" value="Genomic_DNA"/>
</dbReference>
<dbReference type="Gene3D" id="3.20.80.10">
    <property type="entry name" value="Regulatory factor, effector binding domain"/>
    <property type="match status" value="1"/>
</dbReference>
<dbReference type="SUPFAM" id="SSF46955">
    <property type="entry name" value="Putative DNA-binding domain"/>
    <property type="match status" value="1"/>
</dbReference>
<evidence type="ECO:0000259" key="2">
    <source>
        <dbReference type="PROSITE" id="PS50937"/>
    </source>
</evidence>
<dbReference type="InterPro" id="IPR009061">
    <property type="entry name" value="DNA-bd_dom_put_sf"/>
</dbReference>
<evidence type="ECO:0000313" key="4">
    <source>
        <dbReference type="Proteomes" id="UP000518206"/>
    </source>
</evidence>
<reference evidence="3 4" key="1">
    <citation type="submission" date="2020-08" db="EMBL/GenBank/DDBJ databases">
        <title>The Agave Microbiome: Exploring the role of microbial communities in plant adaptations to desert environments.</title>
        <authorList>
            <person name="Partida-Martinez L.P."/>
        </authorList>
    </citation>
    <scope>NUCLEOTIDE SEQUENCE [LARGE SCALE GENOMIC DNA]</scope>
    <source>
        <strain evidence="3 4">RAS26</strain>
    </source>
</reference>
<reference evidence="3 4" key="2">
    <citation type="submission" date="2020-08" db="EMBL/GenBank/DDBJ databases">
        <authorList>
            <person name="Partida-Martinez L."/>
            <person name="Huntemann M."/>
            <person name="Clum A."/>
            <person name="Wang J."/>
            <person name="Palaniappan K."/>
            <person name="Ritter S."/>
            <person name="Chen I.-M."/>
            <person name="Stamatis D."/>
            <person name="Reddy T."/>
            <person name="O'Malley R."/>
            <person name="Daum C."/>
            <person name="Shapiro N."/>
            <person name="Ivanova N."/>
            <person name="Kyrpides N."/>
            <person name="Woyke T."/>
        </authorList>
    </citation>
    <scope>NUCLEOTIDE SEQUENCE [LARGE SCALE GENOMIC DNA]</scope>
    <source>
        <strain evidence="3 4">RAS26</strain>
    </source>
</reference>
<dbReference type="InterPro" id="IPR011256">
    <property type="entry name" value="Reg_factor_effector_dom_sf"/>
</dbReference>
<organism evidence="3 4">
    <name type="scientific">Cellulomonas cellasea</name>
    <dbReference type="NCBI Taxonomy" id="43670"/>
    <lineage>
        <taxon>Bacteria</taxon>
        <taxon>Bacillati</taxon>
        <taxon>Actinomycetota</taxon>
        <taxon>Actinomycetes</taxon>
        <taxon>Micrococcales</taxon>
        <taxon>Cellulomonadaceae</taxon>
        <taxon>Cellulomonas</taxon>
    </lineage>
</organism>
<keyword evidence="1 3" id="KW-0238">DNA-binding</keyword>
<evidence type="ECO:0000256" key="1">
    <source>
        <dbReference type="ARBA" id="ARBA00023125"/>
    </source>
</evidence>
<evidence type="ECO:0000313" key="3">
    <source>
        <dbReference type="EMBL" id="MBB2924608.1"/>
    </source>
</evidence>
<accession>A0A7W4YCD1</accession>
<dbReference type="CDD" id="cd01107">
    <property type="entry name" value="HTH_BmrR"/>
    <property type="match status" value="1"/>
</dbReference>